<accession>A0AAV2FZZ1</accession>
<evidence type="ECO:0000313" key="2">
    <source>
        <dbReference type="EMBL" id="CAL1403213.1"/>
    </source>
</evidence>
<gene>
    <name evidence="2" type="ORF">LTRI10_LOCUS43159</name>
</gene>
<evidence type="ECO:0000313" key="3">
    <source>
        <dbReference type="Proteomes" id="UP001497516"/>
    </source>
</evidence>
<keyword evidence="3" id="KW-1185">Reference proteome</keyword>
<evidence type="ECO:0000256" key="1">
    <source>
        <dbReference type="SAM" id="MobiDB-lite"/>
    </source>
</evidence>
<organism evidence="2 3">
    <name type="scientific">Linum trigynum</name>
    <dbReference type="NCBI Taxonomy" id="586398"/>
    <lineage>
        <taxon>Eukaryota</taxon>
        <taxon>Viridiplantae</taxon>
        <taxon>Streptophyta</taxon>
        <taxon>Embryophyta</taxon>
        <taxon>Tracheophyta</taxon>
        <taxon>Spermatophyta</taxon>
        <taxon>Magnoliopsida</taxon>
        <taxon>eudicotyledons</taxon>
        <taxon>Gunneridae</taxon>
        <taxon>Pentapetalae</taxon>
        <taxon>rosids</taxon>
        <taxon>fabids</taxon>
        <taxon>Malpighiales</taxon>
        <taxon>Linaceae</taxon>
        <taxon>Linum</taxon>
    </lineage>
</organism>
<name>A0AAV2FZZ1_9ROSI</name>
<dbReference type="EMBL" id="OZ034820">
    <property type="protein sequence ID" value="CAL1403213.1"/>
    <property type="molecule type" value="Genomic_DNA"/>
</dbReference>
<dbReference type="Proteomes" id="UP001497516">
    <property type="component" value="Chromosome 7"/>
</dbReference>
<feature type="compositionally biased region" description="Polar residues" evidence="1">
    <location>
        <begin position="63"/>
        <end position="75"/>
    </location>
</feature>
<sequence>MRSSSGAHSDFFFSSLRQAEKRLKLEASSSEQEQKRERGSNDPTQSLSTPIYIHQAQPHPAAANSSADLQESSEAPSAFLPSPSHSSPPRENHTREGSSVGGVSSGGADDIEVMMQVLGLSESDVGTRSALRAIDDEEKRIRRDGFYKKNLGVKSEEEVRRLDGWIDWYMGDGAADGHKEPFRLALLLLGKAALNSENGLEFPSAIDEYLKVDPPQKD</sequence>
<dbReference type="AlphaFoldDB" id="A0AAV2FZZ1"/>
<feature type="region of interest" description="Disordered" evidence="1">
    <location>
        <begin position="23"/>
        <end position="108"/>
    </location>
</feature>
<proteinExistence type="predicted"/>
<protein>
    <submittedName>
        <fullName evidence="2">Uncharacterized protein</fullName>
    </submittedName>
</protein>
<reference evidence="2 3" key="1">
    <citation type="submission" date="2024-04" db="EMBL/GenBank/DDBJ databases">
        <authorList>
            <person name="Fracassetti M."/>
        </authorList>
    </citation>
    <scope>NUCLEOTIDE SEQUENCE [LARGE SCALE GENOMIC DNA]</scope>
</reference>